<evidence type="ECO:0000256" key="1">
    <source>
        <dbReference type="SAM" id="MobiDB-lite"/>
    </source>
</evidence>
<evidence type="ECO:0000313" key="3">
    <source>
        <dbReference type="Proteomes" id="UP000781932"/>
    </source>
</evidence>
<reference evidence="2" key="1">
    <citation type="submission" date="2020-03" db="EMBL/GenBank/DDBJ databases">
        <authorList>
            <person name="He L."/>
        </authorList>
    </citation>
    <scope>NUCLEOTIDE SEQUENCE</scope>
    <source>
        <strain evidence="2">CkLH20</strain>
    </source>
</reference>
<dbReference type="RefSeq" id="XP_038749132.1">
    <property type="nucleotide sequence ID" value="XM_038885201.1"/>
</dbReference>
<dbReference type="Proteomes" id="UP000781932">
    <property type="component" value="Unassembled WGS sequence"/>
</dbReference>
<dbReference type="GeneID" id="62158275"/>
<sequence>MSATAPATDDASQPRTNTNPFSPQQSSGDSSSDIETGGVVLAPFSFERLTLRKEDVVISDPVFGVKTAPGHLEQTYVGHFDWLESWFPHDPQHITLKYDMKGVQRRFSIPEAILVKNFGYFSSSLRYGAEGLRESALREFCFPDTEAAAMGLIISFLMTGTFPQHHMAEVQPMAQLIGDFITAYRVASYLDLRCRERFNYAVCLRLRQILLADRQVLSKANIGQLYNFVEGRQVDNNYKDLRTVVAQAAVKPWMQSWMGKSAQDTRTSASTISCSMAFDETCGKDPKAWATIVNHYLDLIGNSKGFAADVMRQTQKTMQGAKRINKVAIAQDGPNKKIHTLPVHADCVTYRDPLPVGKEQTFTI</sequence>
<organism evidence="2 3">
    <name type="scientific">Colletotrichum karsti</name>
    <dbReference type="NCBI Taxonomy" id="1095194"/>
    <lineage>
        <taxon>Eukaryota</taxon>
        <taxon>Fungi</taxon>
        <taxon>Dikarya</taxon>
        <taxon>Ascomycota</taxon>
        <taxon>Pezizomycotina</taxon>
        <taxon>Sordariomycetes</taxon>
        <taxon>Hypocreomycetidae</taxon>
        <taxon>Glomerellales</taxon>
        <taxon>Glomerellaceae</taxon>
        <taxon>Colletotrichum</taxon>
        <taxon>Colletotrichum boninense species complex</taxon>
    </lineage>
</organism>
<dbReference type="AlphaFoldDB" id="A0A9P6ID59"/>
<evidence type="ECO:0008006" key="4">
    <source>
        <dbReference type="Google" id="ProtNLM"/>
    </source>
</evidence>
<dbReference type="OrthoDB" id="4850859at2759"/>
<comment type="caution">
    <text evidence="2">The sequence shown here is derived from an EMBL/GenBank/DDBJ whole genome shotgun (WGS) entry which is preliminary data.</text>
</comment>
<accession>A0A9P6ID59</accession>
<evidence type="ECO:0000313" key="2">
    <source>
        <dbReference type="EMBL" id="KAF9879671.1"/>
    </source>
</evidence>
<reference evidence="2" key="2">
    <citation type="submission" date="2020-11" db="EMBL/GenBank/DDBJ databases">
        <title>Whole genome sequencing of Colletotrichum sp.</title>
        <authorList>
            <person name="Li H."/>
        </authorList>
    </citation>
    <scope>NUCLEOTIDE SEQUENCE</scope>
    <source>
        <strain evidence="2">CkLH20</strain>
    </source>
</reference>
<dbReference type="EMBL" id="JAATWM020000006">
    <property type="protein sequence ID" value="KAF9879671.1"/>
    <property type="molecule type" value="Genomic_DNA"/>
</dbReference>
<feature type="region of interest" description="Disordered" evidence="1">
    <location>
        <begin position="1"/>
        <end position="34"/>
    </location>
</feature>
<name>A0A9P6ID59_9PEZI</name>
<feature type="compositionally biased region" description="Polar residues" evidence="1">
    <location>
        <begin position="1"/>
        <end position="21"/>
    </location>
</feature>
<proteinExistence type="predicted"/>
<keyword evidence="3" id="KW-1185">Reference proteome</keyword>
<gene>
    <name evidence="2" type="ORF">CkaCkLH20_02482</name>
</gene>
<feature type="compositionally biased region" description="Low complexity" evidence="1">
    <location>
        <begin position="22"/>
        <end position="33"/>
    </location>
</feature>
<protein>
    <recommendedName>
        <fullName evidence="4">BTB domain-containing protein</fullName>
    </recommendedName>
</protein>